<evidence type="ECO:0000256" key="1">
    <source>
        <dbReference type="SAM" id="MobiDB-lite"/>
    </source>
</evidence>
<proteinExistence type="predicted"/>
<organism evidence="2 3">
    <name type="scientific">Roseimaritima multifibrata</name>
    <dbReference type="NCBI Taxonomy" id="1930274"/>
    <lineage>
        <taxon>Bacteria</taxon>
        <taxon>Pseudomonadati</taxon>
        <taxon>Planctomycetota</taxon>
        <taxon>Planctomycetia</taxon>
        <taxon>Pirellulales</taxon>
        <taxon>Pirellulaceae</taxon>
        <taxon>Roseimaritima</taxon>
    </lineage>
</organism>
<dbReference type="EMBL" id="CP036262">
    <property type="protein sequence ID" value="QDS91636.1"/>
    <property type="molecule type" value="Genomic_DNA"/>
</dbReference>
<feature type="region of interest" description="Disordered" evidence="1">
    <location>
        <begin position="83"/>
        <end position="136"/>
    </location>
</feature>
<accession>A0A517M9R9</accession>
<dbReference type="KEGG" id="rml:FF011L_03670"/>
<reference evidence="2 3" key="1">
    <citation type="submission" date="2019-02" db="EMBL/GenBank/DDBJ databases">
        <title>Deep-cultivation of Planctomycetes and their phenomic and genomic characterization uncovers novel biology.</title>
        <authorList>
            <person name="Wiegand S."/>
            <person name="Jogler M."/>
            <person name="Boedeker C."/>
            <person name="Pinto D."/>
            <person name="Vollmers J."/>
            <person name="Rivas-Marin E."/>
            <person name="Kohn T."/>
            <person name="Peeters S.H."/>
            <person name="Heuer A."/>
            <person name="Rast P."/>
            <person name="Oberbeckmann S."/>
            <person name="Bunk B."/>
            <person name="Jeske O."/>
            <person name="Meyerdierks A."/>
            <person name="Storesund J.E."/>
            <person name="Kallscheuer N."/>
            <person name="Luecker S."/>
            <person name="Lage O.M."/>
            <person name="Pohl T."/>
            <person name="Merkel B.J."/>
            <person name="Hornburger P."/>
            <person name="Mueller R.-W."/>
            <person name="Bruemmer F."/>
            <person name="Labrenz M."/>
            <person name="Spormann A.M."/>
            <person name="Op den Camp H."/>
            <person name="Overmann J."/>
            <person name="Amann R."/>
            <person name="Jetten M.S.M."/>
            <person name="Mascher T."/>
            <person name="Medema M.H."/>
            <person name="Devos D.P."/>
            <person name="Kaster A.-K."/>
            <person name="Ovreas L."/>
            <person name="Rohde M."/>
            <person name="Galperin M.Y."/>
            <person name="Jogler C."/>
        </authorList>
    </citation>
    <scope>NUCLEOTIDE SEQUENCE [LARGE SCALE GENOMIC DNA]</scope>
    <source>
        <strain evidence="2 3">FF011L</strain>
    </source>
</reference>
<dbReference type="Proteomes" id="UP000320672">
    <property type="component" value="Chromosome"/>
</dbReference>
<protein>
    <submittedName>
        <fullName evidence="2">Uncharacterized protein</fullName>
    </submittedName>
</protein>
<keyword evidence="3" id="KW-1185">Reference proteome</keyword>
<sequence length="218" mass="23653">MEEWRSGGVEEWRSGGVGRGGGGRAVLVWLDDGIRTWASTYQFPQYCKTQISVSPCLRVSVSPCLRVSVSPCLPTSNFQLPTSNSQLPTPNSQLPTPNFQLPTPNSQLPTPNSQLPTPNSQLPTPNSQLPTPNSQLPTRWQNLPVAPTPRGLLAQFHPFPDSRGCWSQSPAAAYRSLSSNAAIIGLPTYGRLDFKEGLAGVYVLADARVVSRRPAFRG</sequence>
<gene>
    <name evidence="2" type="ORF">FF011L_03670</name>
</gene>
<dbReference type="AlphaFoldDB" id="A0A517M9R9"/>
<evidence type="ECO:0000313" key="2">
    <source>
        <dbReference type="EMBL" id="QDS91636.1"/>
    </source>
</evidence>
<name>A0A517M9R9_9BACT</name>
<evidence type="ECO:0000313" key="3">
    <source>
        <dbReference type="Proteomes" id="UP000320672"/>
    </source>
</evidence>